<sequence length="253" mass="27262">MIKTDVSVEICRKRLCSLDKAKPRCAGVDLKPVVIHGFDTVAKAALQLVVVASTVHCSSAIADTPIVESNNEFSVSLGTHDLHYHELDVYHQTGGGYLDSESGMQPAVRTALSRQGPLFGISDIYSALELTVAAGHTSYDGYSILVASSNGIGAPLRQNKFGVTVDAELKLGRSFELSDSGALQITPYLDYGYHRWARDSIETYSNHFAGFGLLIQYTASTRLVVDGDAAVDRMIMAQVQTRGGVDEGLSSRM</sequence>
<dbReference type="InParanoid" id="B9TCV0"/>
<name>B9TCV0_RICCO</name>
<evidence type="ECO:0000313" key="1">
    <source>
        <dbReference type="EMBL" id="EEF26316.1"/>
    </source>
</evidence>
<keyword evidence="2" id="KW-1185">Reference proteome</keyword>
<dbReference type="AlphaFoldDB" id="B9TCV0"/>
<dbReference type="Proteomes" id="UP000008311">
    <property type="component" value="Unassembled WGS sequence"/>
</dbReference>
<organism evidence="1 2">
    <name type="scientific">Ricinus communis</name>
    <name type="common">Castor bean</name>
    <dbReference type="NCBI Taxonomy" id="3988"/>
    <lineage>
        <taxon>Eukaryota</taxon>
        <taxon>Viridiplantae</taxon>
        <taxon>Streptophyta</taxon>
        <taxon>Embryophyta</taxon>
        <taxon>Tracheophyta</taxon>
        <taxon>Spermatophyta</taxon>
        <taxon>Magnoliopsida</taxon>
        <taxon>eudicotyledons</taxon>
        <taxon>Gunneridae</taxon>
        <taxon>Pentapetalae</taxon>
        <taxon>rosids</taxon>
        <taxon>fabids</taxon>
        <taxon>Malpighiales</taxon>
        <taxon>Euphorbiaceae</taxon>
        <taxon>Acalyphoideae</taxon>
        <taxon>Acalypheae</taxon>
        <taxon>Ricinus</taxon>
    </lineage>
</organism>
<accession>B9TCV0</accession>
<protein>
    <submittedName>
        <fullName evidence="1">Uncharacterized protein</fullName>
    </submittedName>
</protein>
<gene>
    <name evidence="1" type="ORF">RCOM_1934950</name>
</gene>
<evidence type="ECO:0000313" key="2">
    <source>
        <dbReference type="Proteomes" id="UP000008311"/>
    </source>
</evidence>
<dbReference type="EMBL" id="EQ977598">
    <property type="protein sequence ID" value="EEF26316.1"/>
    <property type="molecule type" value="Genomic_DNA"/>
</dbReference>
<proteinExistence type="predicted"/>
<feature type="non-terminal residue" evidence="1">
    <location>
        <position position="253"/>
    </location>
</feature>
<reference evidence="2" key="1">
    <citation type="journal article" date="2010" name="Nat. Biotechnol.">
        <title>Draft genome sequence of the oilseed species Ricinus communis.</title>
        <authorList>
            <person name="Chan A.P."/>
            <person name="Crabtree J."/>
            <person name="Zhao Q."/>
            <person name="Lorenzi H."/>
            <person name="Orvis J."/>
            <person name="Puiu D."/>
            <person name="Melake-Berhan A."/>
            <person name="Jones K.M."/>
            <person name="Redman J."/>
            <person name="Chen G."/>
            <person name="Cahoon E.B."/>
            <person name="Gedil M."/>
            <person name="Stanke M."/>
            <person name="Haas B.J."/>
            <person name="Wortman J.R."/>
            <person name="Fraser-Liggett C.M."/>
            <person name="Ravel J."/>
            <person name="Rabinowicz P.D."/>
        </authorList>
    </citation>
    <scope>NUCLEOTIDE SEQUENCE [LARGE SCALE GENOMIC DNA]</scope>
    <source>
        <strain evidence="2">cv. Hale</strain>
    </source>
</reference>